<protein>
    <submittedName>
        <fullName evidence="1">Uncharacterized protein</fullName>
    </submittedName>
</protein>
<dbReference type="OrthoDB" id="8562357at2"/>
<sequence length="158" mass="16910">MLPTGYVAHRTGDRVRLRIPARKGDTAYFARVEQELAACGRVGFVEANPLTASILLHYSGTEDDLRRDAVDLGLFTIEAIPPAANPALNAAAARIDQIDRVIQRSSNGSFDLLEVAFVGLVGASIVQALRGQALGPASTLMAHALAILALHRSRRERG</sequence>
<dbReference type="RefSeq" id="WP_012120085.1">
    <property type="nucleotide sequence ID" value="NC_009767.1"/>
</dbReference>
<dbReference type="Proteomes" id="UP000000263">
    <property type="component" value="Chromosome"/>
</dbReference>
<organism evidence="1 2">
    <name type="scientific">Roseiflexus castenholzii (strain DSM 13941 / HLO8)</name>
    <dbReference type="NCBI Taxonomy" id="383372"/>
    <lineage>
        <taxon>Bacteria</taxon>
        <taxon>Bacillati</taxon>
        <taxon>Chloroflexota</taxon>
        <taxon>Chloroflexia</taxon>
        <taxon>Chloroflexales</taxon>
        <taxon>Roseiflexineae</taxon>
        <taxon>Roseiflexaceae</taxon>
        <taxon>Roseiflexus</taxon>
    </lineage>
</organism>
<evidence type="ECO:0000313" key="1">
    <source>
        <dbReference type="EMBL" id="ABU57657.1"/>
    </source>
</evidence>
<dbReference type="AlphaFoldDB" id="A7NJI7"/>
<accession>A7NJI7</accession>
<gene>
    <name evidence="1" type="ordered locus">Rcas_1564</name>
</gene>
<evidence type="ECO:0000313" key="2">
    <source>
        <dbReference type="Proteomes" id="UP000000263"/>
    </source>
</evidence>
<dbReference type="STRING" id="383372.Rcas_1564"/>
<reference evidence="1 2" key="1">
    <citation type="submission" date="2007-08" db="EMBL/GenBank/DDBJ databases">
        <title>Complete sequence of Roseiflexus castenholzii DSM 13941.</title>
        <authorList>
            <consortium name="US DOE Joint Genome Institute"/>
            <person name="Copeland A."/>
            <person name="Lucas S."/>
            <person name="Lapidus A."/>
            <person name="Barry K."/>
            <person name="Glavina del Rio T."/>
            <person name="Dalin E."/>
            <person name="Tice H."/>
            <person name="Pitluck S."/>
            <person name="Thompson L.S."/>
            <person name="Brettin T."/>
            <person name="Bruce D."/>
            <person name="Detter J.C."/>
            <person name="Han C."/>
            <person name="Tapia R."/>
            <person name="Schmutz J."/>
            <person name="Larimer F."/>
            <person name="Land M."/>
            <person name="Hauser L."/>
            <person name="Kyrpides N."/>
            <person name="Mikhailova N."/>
            <person name="Bryant D.A."/>
            <person name="Hanada S."/>
            <person name="Tsukatani Y."/>
            <person name="Richardson P."/>
        </authorList>
    </citation>
    <scope>NUCLEOTIDE SEQUENCE [LARGE SCALE GENOMIC DNA]</scope>
    <source>
        <strain evidence="2">DSM 13941 / HLO8</strain>
    </source>
</reference>
<dbReference type="KEGG" id="rca:Rcas_1564"/>
<dbReference type="HOGENOM" id="CLU_133770_0_0_0"/>
<keyword evidence="2" id="KW-1185">Reference proteome</keyword>
<dbReference type="EMBL" id="CP000804">
    <property type="protein sequence ID" value="ABU57657.1"/>
    <property type="molecule type" value="Genomic_DNA"/>
</dbReference>
<proteinExistence type="predicted"/>
<name>A7NJI7_ROSCS</name>
<dbReference type="eggNOG" id="ENOG50339QE">
    <property type="taxonomic scope" value="Bacteria"/>
</dbReference>